<proteinExistence type="predicted"/>
<keyword evidence="2 4" id="KW-0012">Acyltransferase</keyword>
<dbReference type="SMART" id="SM00563">
    <property type="entry name" value="PlsC"/>
    <property type="match status" value="1"/>
</dbReference>
<protein>
    <submittedName>
        <fullName evidence="4">1-acyl-sn-glycerol-3-phosphate acyltransferase</fullName>
    </submittedName>
</protein>
<dbReference type="AlphaFoldDB" id="A0A399JBA9"/>
<evidence type="ECO:0000259" key="3">
    <source>
        <dbReference type="SMART" id="SM00563"/>
    </source>
</evidence>
<dbReference type="PANTHER" id="PTHR10434:SF11">
    <property type="entry name" value="1-ACYL-SN-GLYCEROL-3-PHOSPHATE ACYLTRANSFERASE"/>
    <property type="match status" value="1"/>
</dbReference>
<reference evidence="4 5" key="1">
    <citation type="submission" date="2018-07" db="EMBL/GenBank/DDBJ databases">
        <title>Arthrobacter sp. nov., isolated from raw cow's milk with high bacterial count.</title>
        <authorList>
            <person name="Hahne J."/>
            <person name="Isele D."/>
            <person name="Lipski A."/>
        </authorList>
    </citation>
    <scope>NUCLEOTIDE SEQUENCE [LARGE SCALE GENOMIC DNA]</scope>
    <source>
        <strain evidence="4 5">JZ R-35</strain>
    </source>
</reference>
<sequence length="284" mass="31232">MRGSSRVEKRTLKLEPSREHPRWLVSPHGGCGTAQRQQGAQTPVFYWFAKTFVVGPLARLFFRPWVRGMHHIPAEGAAIIASNHLSVSDSIFLPVMVPRPISFLAKREYFTGKGLKGALKRRFFLLANQLPMDRAGGEASLKSLEAGEVALREGRLLGIYPEGTRSPDGRMYRGKIGVARLAIETGLPIIPVAMIGTDKVQPIGKVIPHLRRVGIIVGEPIEVAKGDIQNRAALRELTDRVMRDIQRLSGQEYVDRYAADVKAEIAARAEAAKTAASAKPAQED</sequence>
<dbReference type="GO" id="GO:0003841">
    <property type="term" value="F:1-acylglycerol-3-phosphate O-acyltransferase activity"/>
    <property type="evidence" value="ECO:0007669"/>
    <property type="project" value="TreeGrafter"/>
</dbReference>
<name>A0A399JBA9_9MICC</name>
<keyword evidence="5" id="KW-1185">Reference proteome</keyword>
<evidence type="ECO:0000256" key="1">
    <source>
        <dbReference type="ARBA" id="ARBA00022679"/>
    </source>
</evidence>
<keyword evidence="1 4" id="KW-0808">Transferase</keyword>
<dbReference type="SUPFAM" id="SSF69593">
    <property type="entry name" value="Glycerol-3-phosphate (1)-acyltransferase"/>
    <property type="match status" value="1"/>
</dbReference>
<dbReference type="EMBL" id="QQXK01000008">
    <property type="protein sequence ID" value="RII42828.1"/>
    <property type="molecule type" value="Genomic_DNA"/>
</dbReference>
<dbReference type="Proteomes" id="UP000265419">
    <property type="component" value="Unassembled WGS sequence"/>
</dbReference>
<organism evidence="4 5">
    <name type="scientific">Galactobacter valiniphilus</name>
    <dbReference type="NCBI Taxonomy" id="2676122"/>
    <lineage>
        <taxon>Bacteria</taxon>
        <taxon>Bacillati</taxon>
        <taxon>Actinomycetota</taxon>
        <taxon>Actinomycetes</taxon>
        <taxon>Micrococcales</taxon>
        <taxon>Micrococcaceae</taxon>
        <taxon>Galactobacter</taxon>
    </lineage>
</organism>
<dbReference type="GO" id="GO:0006654">
    <property type="term" value="P:phosphatidic acid biosynthetic process"/>
    <property type="evidence" value="ECO:0007669"/>
    <property type="project" value="TreeGrafter"/>
</dbReference>
<evidence type="ECO:0000313" key="5">
    <source>
        <dbReference type="Proteomes" id="UP000265419"/>
    </source>
</evidence>
<dbReference type="PANTHER" id="PTHR10434">
    <property type="entry name" value="1-ACYL-SN-GLYCEROL-3-PHOSPHATE ACYLTRANSFERASE"/>
    <property type="match status" value="1"/>
</dbReference>
<evidence type="ECO:0000256" key="2">
    <source>
        <dbReference type="ARBA" id="ARBA00023315"/>
    </source>
</evidence>
<dbReference type="GO" id="GO:0005886">
    <property type="term" value="C:plasma membrane"/>
    <property type="evidence" value="ECO:0007669"/>
    <property type="project" value="TreeGrafter"/>
</dbReference>
<comment type="caution">
    <text evidence="4">The sequence shown here is derived from an EMBL/GenBank/DDBJ whole genome shotgun (WGS) entry which is preliminary data.</text>
</comment>
<feature type="domain" description="Phospholipid/glycerol acyltransferase" evidence="3">
    <location>
        <begin position="78"/>
        <end position="197"/>
    </location>
</feature>
<dbReference type="Pfam" id="PF01553">
    <property type="entry name" value="Acyltransferase"/>
    <property type="match status" value="1"/>
</dbReference>
<evidence type="ECO:0000313" key="4">
    <source>
        <dbReference type="EMBL" id="RII42828.1"/>
    </source>
</evidence>
<gene>
    <name evidence="4" type="ORF">DWB68_05250</name>
</gene>
<dbReference type="CDD" id="cd07989">
    <property type="entry name" value="LPLAT_AGPAT-like"/>
    <property type="match status" value="1"/>
</dbReference>
<accession>A0A399JBA9</accession>
<dbReference type="InterPro" id="IPR002123">
    <property type="entry name" value="Plipid/glycerol_acylTrfase"/>
</dbReference>